<dbReference type="InterPro" id="IPR012338">
    <property type="entry name" value="Beta-lactam/transpept-like"/>
</dbReference>
<keyword evidence="5" id="KW-1185">Reference proteome</keyword>
<dbReference type="InterPro" id="IPR050789">
    <property type="entry name" value="Diverse_Enzym_Activities"/>
</dbReference>
<dbReference type="PANTHER" id="PTHR43283:SF17">
    <property type="entry name" value="(LOVD), PUTATIVE (AFU_ORTHOLOGUE AFUA_5G00920)-RELATED"/>
    <property type="match status" value="1"/>
</dbReference>
<dbReference type="InterPro" id="IPR001466">
    <property type="entry name" value="Beta-lactam-related"/>
</dbReference>
<dbReference type="Proteomes" id="UP000800035">
    <property type="component" value="Unassembled WGS sequence"/>
</dbReference>
<protein>
    <submittedName>
        <fullName evidence="4">Beta-lactamase/transpeptidase-like protein</fullName>
    </submittedName>
</protein>
<accession>A0A6A5UBK0</accession>
<feature type="domain" description="Beta-lactamase-related" evidence="3">
    <location>
        <begin position="7"/>
        <end position="407"/>
    </location>
</feature>
<evidence type="ECO:0000313" key="4">
    <source>
        <dbReference type="EMBL" id="KAF1962271.1"/>
    </source>
</evidence>
<proteinExistence type="inferred from homology"/>
<comment type="similarity">
    <text evidence="1">Belongs to the class-A beta-lactamase family.</text>
</comment>
<reference evidence="4" key="1">
    <citation type="journal article" date="2020" name="Stud. Mycol.">
        <title>101 Dothideomycetes genomes: a test case for predicting lifestyles and emergence of pathogens.</title>
        <authorList>
            <person name="Haridas S."/>
            <person name="Albert R."/>
            <person name="Binder M."/>
            <person name="Bloem J."/>
            <person name="Labutti K."/>
            <person name="Salamov A."/>
            <person name="Andreopoulos B."/>
            <person name="Baker S."/>
            <person name="Barry K."/>
            <person name="Bills G."/>
            <person name="Bluhm B."/>
            <person name="Cannon C."/>
            <person name="Castanera R."/>
            <person name="Culley D."/>
            <person name="Daum C."/>
            <person name="Ezra D."/>
            <person name="Gonzalez J."/>
            <person name="Henrissat B."/>
            <person name="Kuo A."/>
            <person name="Liang C."/>
            <person name="Lipzen A."/>
            <person name="Lutzoni F."/>
            <person name="Magnuson J."/>
            <person name="Mondo S."/>
            <person name="Nolan M."/>
            <person name="Ohm R."/>
            <person name="Pangilinan J."/>
            <person name="Park H.-J."/>
            <person name="Ramirez L."/>
            <person name="Alfaro M."/>
            <person name="Sun H."/>
            <person name="Tritt A."/>
            <person name="Yoshinaga Y."/>
            <person name="Zwiers L.-H."/>
            <person name="Turgeon B."/>
            <person name="Goodwin S."/>
            <person name="Spatafora J."/>
            <person name="Crous P."/>
            <person name="Grigoriev I."/>
        </authorList>
    </citation>
    <scope>NUCLEOTIDE SEQUENCE</scope>
    <source>
        <strain evidence="4">CBS 675.92</strain>
    </source>
</reference>
<dbReference type="EMBL" id="ML976979">
    <property type="protein sequence ID" value="KAF1962271.1"/>
    <property type="molecule type" value="Genomic_DNA"/>
</dbReference>
<evidence type="ECO:0000256" key="2">
    <source>
        <dbReference type="ARBA" id="ARBA00022801"/>
    </source>
</evidence>
<gene>
    <name evidence="4" type="ORF">CC80DRAFT_487774</name>
</gene>
<dbReference type="OrthoDB" id="428260at2759"/>
<dbReference type="PANTHER" id="PTHR43283">
    <property type="entry name" value="BETA-LACTAMASE-RELATED"/>
    <property type="match status" value="1"/>
</dbReference>
<evidence type="ECO:0000313" key="5">
    <source>
        <dbReference type="Proteomes" id="UP000800035"/>
    </source>
</evidence>
<organism evidence="4 5">
    <name type="scientific">Byssothecium circinans</name>
    <dbReference type="NCBI Taxonomy" id="147558"/>
    <lineage>
        <taxon>Eukaryota</taxon>
        <taxon>Fungi</taxon>
        <taxon>Dikarya</taxon>
        <taxon>Ascomycota</taxon>
        <taxon>Pezizomycotina</taxon>
        <taxon>Dothideomycetes</taxon>
        <taxon>Pleosporomycetidae</taxon>
        <taxon>Pleosporales</taxon>
        <taxon>Massarineae</taxon>
        <taxon>Massarinaceae</taxon>
        <taxon>Byssothecium</taxon>
    </lineage>
</organism>
<dbReference type="SUPFAM" id="SSF56601">
    <property type="entry name" value="beta-lactamase/transpeptidase-like"/>
    <property type="match status" value="1"/>
</dbReference>
<dbReference type="GO" id="GO:0016787">
    <property type="term" value="F:hydrolase activity"/>
    <property type="evidence" value="ECO:0007669"/>
    <property type="project" value="UniProtKB-KW"/>
</dbReference>
<dbReference type="Pfam" id="PF00144">
    <property type="entry name" value="Beta-lactamase"/>
    <property type="match status" value="1"/>
</dbReference>
<keyword evidence="2" id="KW-0378">Hydrolase</keyword>
<dbReference type="AlphaFoldDB" id="A0A6A5UBK0"/>
<evidence type="ECO:0000259" key="3">
    <source>
        <dbReference type="Pfam" id="PF00144"/>
    </source>
</evidence>
<dbReference type="Gene3D" id="3.40.710.10">
    <property type="entry name" value="DD-peptidase/beta-lactamase superfamily"/>
    <property type="match status" value="1"/>
</dbReference>
<evidence type="ECO:0000256" key="1">
    <source>
        <dbReference type="ARBA" id="ARBA00009009"/>
    </source>
</evidence>
<name>A0A6A5UBK0_9PLEO</name>
<sequence length="447" mass="48011">MATAFEKRLNELQEAGTLPGGVFVATDASGDFNYTHSLGVSTTSPTANPKPAFTPNTRLVIASCTKLFTAIAVLKAVETGKLSLDEDLRHTVLPELDALQIIESVDQSTGALVMKPNDHPITLRHLLTHTSGLGYDLADPPLLAWHAQNGTTPWTGPTVPARMAVPLQFTPGSGWRYGVGTDWAGLAVERACGQELEDFLRDHVWEKLGIKKATFRRERLREEQSAAGRVEDGEWAEESMLVPPQGAVGSVAGAAPGVAANSDVLPVAVPLRGFSMLGGLTKASGGGGLSCTAAEYLSLLKAVLTKDQTVLSEKSWDELLAPQVGRDRPVGKEAWEALNKILREDDIADVNCGMNLPREVAKSFSLAGLVSEDTFEATEGVKISKGTVLWGGMTGMAWFVDRETGLCGLAAPQVFAFGQRPIHDLNALWLRQIFKWYNEHKNGTVSA</sequence>